<evidence type="ECO:0000313" key="2">
    <source>
        <dbReference type="EMBL" id="GAA5172571.1"/>
    </source>
</evidence>
<feature type="compositionally biased region" description="Low complexity" evidence="1">
    <location>
        <begin position="172"/>
        <end position="188"/>
    </location>
</feature>
<proteinExistence type="predicted"/>
<feature type="compositionally biased region" description="Basic residues" evidence="1">
    <location>
        <begin position="230"/>
        <end position="241"/>
    </location>
</feature>
<evidence type="ECO:0000313" key="3">
    <source>
        <dbReference type="Proteomes" id="UP001428817"/>
    </source>
</evidence>
<sequence length="249" mass="26612">MTASAGHSNPDNLDNGDLYEVATVFETLESAFWWVSVGPLPVTVHPHGFTDLPDRPLSLHQLRVRLASPTVSAASRAAIWSYLVARARTPGARQPDWTIAAAGIALPDLVRMVATLFHRPAGRASDIGDLEAAALGGFYAELRRTDLEDTHDPRIRRRLLMAAYRAARTLRDTTNTPTNSTGTATSTGTGTGTGTGTVVSTGAPHAAPGSGRGGSGWPAARAVERDRQRARLARAARRRGHARDEQVRP</sequence>
<name>A0ABP9R7L3_9PSEU</name>
<gene>
    <name evidence="2" type="ORF">GCM10023321_72630</name>
</gene>
<accession>A0ABP9R7L3</accession>
<organism evidence="2 3">
    <name type="scientific">Pseudonocardia eucalypti</name>
    <dbReference type="NCBI Taxonomy" id="648755"/>
    <lineage>
        <taxon>Bacteria</taxon>
        <taxon>Bacillati</taxon>
        <taxon>Actinomycetota</taxon>
        <taxon>Actinomycetes</taxon>
        <taxon>Pseudonocardiales</taxon>
        <taxon>Pseudonocardiaceae</taxon>
        <taxon>Pseudonocardia</taxon>
    </lineage>
</organism>
<dbReference type="EMBL" id="BAABJP010000051">
    <property type="protein sequence ID" value="GAA5172571.1"/>
    <property type="molecule type" value="Genomic_DNA"/>
</dbReference>
<evidence type="ECO:0000256" key="1">
    <source>
        <dbReference type="SAM" id="MobiDB-lite"/>
    </source>
</evidence>
<reference evidence="3" key="1">
    <citation type="journal article" date="2019" name="Int. J. Syst. Evol. Microbiol.">
        <title>The Global Catalogue of Microorganisms (GCM) 10K type strain sequencing project: providing services to taxonomists for standard genome sequencing and annotation.</title>
        <authorList>
            <consortium name="The Broad Institute Genomics Platform"/>
            <consortium name="The Broad Institute Genome Sequencing Center for Infectious Disease"/>
            <person name="Wu L."/>
            <person name="Ma J."/>
        </authorList>
    </citation>
    <scope>NUCLEOTIDE SEQUENCE [LARGE SCALE GENOMIC DNA]</scope>
    <source>
        <strain evidence="3">JCM 18303</strain>
    </source>
</reference>
<feature type="region of interest" description="Disordered" evidence="1">
    <location>
        <begin position="172"/>
        <end position="249"/>
    </location>
</feature>
<dbReference type="Proteomes" id="UP001428817">
    <property type="component" value="Unassembled WGS sequence"/>
</dbReference>
<protein>
    <submittedName>
        <fullName evidence="2">Uncharacterized protein</fullName>
    </submittedName>
</protein>
<comment type="caution">
    <text evidence="2">The sequence shown here is derived from an EMBL/GenBank/DDBJ whole genome shotgun (WGS) entry which is preliminary data.</text>
</comment>
<keyword evidence="3" id="KW-1185">Reference proteome</keyword>